<dbReference type="PROSITE" id="PS51831">
    <property type="entry name" value="HD"/>
    <property type="match status" value="1"/>
</dbReference>
<dbReference type="SMART" id="SM00471">
    <property type="entry name" value="HDc"/>
    <property type="match status" value="1"/>
</dbReference>
<dbReference type="STRING" id="504798.SAMN05421871_107209"/>
<feature type="compositionally biased region" description="Basic and acidic residues" evidence="2">
    <location>
        <begin position="196"/>
        <end position="212"/>
    </location>
</feature>
<dbReference type="NCBIfam" id="TIGR01353">
    <property type="entry name" value="dGTP_triPase"/>
    <property type="match status" value="1"/>
</dbReference>
<evidence type="ECO:0000259" key="3">
    <source>
        <dbReference type="PROSITE" id="PS51831"/>
    </source>
</evidence>
<feature type="region of interest" description="Disordered" evidence="2">
    <location>
        <begin position="188"/>
        <end position="220"/>
    </location>
</feature>
<accession>A0A1H0WEG7</accession>
<feature type="domain" description="HD" evidence="3">
    <location>
        <begin position="74"/>
        <end position="263"/>
    </location>
</feature>
<organism evidence="4 5">
    <name type="scientific">Actinokineospora alba</name>
    <dbReference type="NCBI Taxonomy" id="504798"/>
    <lineage>
        <taxon>Bacteria</taxon>
        <taxon>Bacillati</taxon>
        <taxon>Actinomycetota</taxon>
        <taxon>Actinomycetes</taxon>
        <taxon>Pseudonocardiales</taxon>
        <taxon>Pseudonocardiaceae</taxon>
        <taxon>Actinokineospora</taxon>
    </lineage>
</organism>
<evidence type="ECO:0000256" key="2">
    <source>
        <dbReference type="SAM" id="MobiDB-lite"/>
    </source>
</evidence>
<dbReference type="InterPro" id="IPR003607">
    <property type="entry name" value="HD/PDEase_dom"/>
</dbReference>
<name>A0A1H0WEG7_9PSEU</name>
<reference evidence="5" key="1">
    <citation type="submission" date="2016-10" db="EMBL/GenBank/DDBJ databases">
        <authorList>
            <person name="Varghese N."/>
            <person name="Submissions S."/>
        </authorList>
    </citation>
    <scope>NUCLEOTIDE SEQUENCE [LARGE SCALE GENOMIC DNA]</scope>
    <source>
        <strain evidence="5">IBRC-M 10655</strain>
    </source>
</reference>
<dbReference type="Proteomes" id="UP000199651">
    <property type="component" value="Unassembled WGS sequence"/>
</dbReference>
<dbReference type="PANTHER" id="PTHR11373">
    <property type="entry name" value="DEOXYNUCLEOSIDE TRIPHOSPHATE TRIPHOSPHOHYDROLASE"/>
    <property type="match status" value="1"/>
</dbReference>
<dbReference type="InterPro" id="IPR006261">
    <property type="entry name" value="dGTPase"/>
</dbReference>
<evidence type="ECO:0000256" key="1">
    <source>
        <dbReference type="ARBA" id="ARBA00022801"/>
    </source>
</evidence>
<keyword evidence="5" id="KW-1185">Reference proteome</keyword>
<dbReference type="CDD" id="cd00077">
    <property type="entry name" value="HDc"/>
    <property type="match status" value="1"/>
</dbReference>
<evidence type="ECO:0000313" key="4">
    <source>
        <dbReference type="EMBL" id="SDP89179.1"/>
    </source>
</evidence>
<dbReference type="InterPro" id="IPR050135">
    <property type="entry name" value="dGTPase-like"/>
</dbReference>
<dbReference type="Gene3D" id="1.10.3210.10">
    <property type="entry name" value="Hypothetical protein af1432"/>
    <property type="match status" value="1"/>
</dbReference>
<evidence type="ECO:0000313" key="5">
    <source>
        <dbReference type="Proteomes" id="UP000199651"/>
    </source>
</evidence>
<dbReference type="AlphaFoldDB" id="A0A1H0WEG7"/>
<dbReference type="SUPFAM" id="SSF109604">
    <property type="entry name" value="HD-domain/PDEase-like"/>
    <property type="match status" value="1"/>
</dbReference>
<protein>
    <submittedName>
        <fullName evidence="4">dGTPase</fullName>
    </submittedName>
</protein>
<sequence length="532" mass="58502">MKFPGRRTSTSLGAMPDHLRHRESRRDAGPGPVDLAATPFRGDRDRIVASPFFARLGGVTQVVSASGSGLLHNRLTHSLKVAQIARAIAERLISNPELAPLLEDLGGCDPDVVEAASLAHDLGHPPFGHLGEQVLDRLARHRFGLPDGFEGNAQSFRIITTTDTRGPRAAGLDLTAAVRAATLKYPWTRLTHPSPHPREMADPPRGAAEPKDAPGTGSSKFSAYVTELDDLTQCRTSFDKRVETWQQTVESSVMDNADDIAYAIHDLEDFHRIGVLQHAPVSAELGQWESDRAEFAAFDDEELAKHQRRPGQSLEALRRRLHARDSWMVDDEVFAAAVSRVRDELVDDLLSVPFDGSVAAEQAFGRFASGWTARLVGGVHVLADPPTRSGHVLLGREQWHEVQVLKFVHRRFVLLRPDLALYQRGQARLLTSLVEALEQWMSDRYEADRLPRRLHDLVELAHSEYLMLAADHPRTLIGAAGEQPSGPAAILSLARGRAVIDFVASLTDGQAADLLEALSGRTGQFWSDSFVL</sequence>
<feature type="region of interest" description="Disordered" evidence="2">
    <location>
        <begin position="1"/>
        <end position="37"/>
    </location>
</feature>
<dbReference type="PANTHER" id="PTHR11373:SF32">
    <property type="entry name" value="DEOXYGUANOSINETRIPHOSPHATE TRIPHOSPHOHYDROLASE"/>
    <property type="match status" value="1"/>
</dbReference>
<dbReference type="GO" id="GO:0008832">
    <property type="term" value="F:dGTPase activity"/>
    <property type="evidence" value="ECO:0007669"/>
    <property type="project" value="TreeGrafter"/>
</dbReference>
<dbReference type="EMBL" id="FNJB01000020">
    <property type="protein sequence ID" value="SDP89179.1"/>
    <property type="molecule type" value="Genomic_DNA"/>
</dbReference>
<gene>
    <name evidence="4" type="ORF">SAMN05192558_12084</name>
</gene>
<proteinExistence type="predicted"/>
<dbReference type="Pfam" id="PF01966">
    <property type="entry name" value="HD"/>
    <property type="match status" value="1"/>
</dbReference>
<dbReference type="GO" id="GO:0006203">
    <property type="term" value="P:dGTP catabolic process"/>
    <property type="evidence" value="ECO:0007669"/>
    <property type="project" value="TreeGrafter"/>
</dbReference>
<feature type="compositionally biased region" description="Basic and acidic residues" evidence="2">
    <location>
        <begin position="17"/>
        <end position="28"/>
    </location>
</feature>
<dbReference type="InterPro" id="IPR006674">
    <property type="entry name" value="HD_domain"/>
</dbReference>
<keyword evidence="1" id="KW-0378">Hydrolase</keyword>